<feature type="transmembrane region" description="Helical" evidence="8">
    <location>
        <begin position="346"/>
        <end position="364"/>
    </location>
</feature>
<name>A0A4R3J729_9PROT</name>
<evidence type="ECO:0000256" key="5">
    <source>
        <dbReference type="ARBA" id="ARBA00022692"/>
    </source>
</evidence>
<evidence type="ECO:0000256" key="8">
    <source>
        <dbReference type="RuleBase" id="RU361157"/>
    </source>
</evidence>
<comment type="similarity">
    <text evidence="2 8">Belongs to the ABC-2 integral membrane protein family.</text>
</comment>
<feature type="transmembrane region" description="Helical" evidence="8">
    <location>
        <begin position="228"/>
        <end position="250"/>
    </location>
</feature>
<evidence type="ECO:0000313" key="11">
    <source>
        <dbReference type="Proteomes" id="UP000295304"/>
    </source>
</evidence>
<feature type="transmembrane region" description="Helical" evidence="8">
    <location>
        <begin position="256"/>
        <end position="278"/>
    </location>
</feature>
<reference evidence="10 11" key="1">
    <citation type="submission" date="2019-03" db="EMBL/GenBank/DDBJ databases">
        <title>Genomic Encyclopedia of Type Strains, Phase IV (KMG-IV): sequencing the most valuable type-strain genomes for metagenomic binning, comparative biology and taxonomic classification.</title>
        <authorList>
            <person name="Goeker M."/>
        </authorList>
    </citation>
    <scope>NUCLEOTIDE SEQUENCE [LARGE SCALE GENOMIC DNA]</scope>
    <source>
        <strain evidence="10 11">DSM 101688</strain>
    </source>
</reference>
<accession>A0A4R3J729</accession>
<dbReference type="GO" id="GO:0140359">
    <property type="term" value="F:ABC-type transporter activity"/>
    <property type="evidence" value="ECO:0007669"/>
    <property type="project" value="InterPro"/>
</dbReference>
<evidence type="ECO:0000256" key="3">
    <source>
        <dbReference type="ARBA" id="ARBA00022448"/>
    </source>
</evidence>
<gene>
    <name evidence="10" type="ORF">EDD55_110153</name>
</gene>
<feature type="domain" description="ABC transmembrane type-2" evidence="9">
    <location>
        <begin position="133"/>
        <end position="367"/>
    </location>
</feature>
<evidence type="ECO:0000259" key="9">
    <source>
        <dbReference type="PROSITE" id="PS51012"/>
    </source>
</evidence>
<comment type="caution">
    <text evidence="10">The sequence shown here is derived from an EMBL/GenBank/DDBJ whole genome shotgun (WGS) entry which is preliminary data.</text>
</comment>
<dbReference type="PRINTS" id="PR00164">
    <property type="entry name" value="ABC2TRNSPORT"/>
</dbReference>
<dbReference type="EMBL" id="SLZW01000010">
    <property type="protein sequence ID" value="TCS60676.1"/>
    <property type="molecule type" value="Genomic_DNA"/>
</dbReference>
<evidence type="ECO:0000256" key="1">
    <source>
        <dbReference type="ARBA" id="ARBA00004651"/>
    </source>
</evidence>
<dbReference type="PROSITE" id="PS51012">
    <property type="entry name" value="ABC_TM2"/>
    <property type="match status" value="1"/>
</dbReference>
<dbReference type="InterPro" id="IPR047817">
    <property type="entry name" value="ABC2_TM_bact-type"/>
</dbReference>
<sequence length="369" mass="40794">MWGRLQALIVKEFLAILRDRQGRMILIVPPLIQLVIFAFAATLEVKDVSIGVLDQDHGKWSYELVQRFAASRAVGRIVRVDGAGDIRRLVDTQKVLAVIQFPQGFSANIAAGRPAQLQFILDGRRSNAAQIFLGYANTIVDGANRDIIARRGAGALPSVLVQRSWFNPNLHYQWFTVPSLIGTISLLIGLSVSALSIAREREMGTFDQLLITPLAPFEILMGKTVPSLMIGLMHGTFFLLISVFAFHIPYTGSLLLLYASMSIYLVSVIGIGLFISALSMTQQQAFLGSFVFAAPAILLSGFASPVENMPDWLQTMTLVNPLRHFLVIVNGLFTKDMPFATVMDNTWPLIVIAVVTMTVAGWLFRRRMQ</sequence>
<comment type="subcellular location">
    <subcellularLocation>
        <location evidence="8">Cell inner membrane</location>
        <topology evidence="8">Multi-pass membrane protein</topology>
    </subcellularLocation>
    <subcellularLocation>
        <location evidence="1">Cell membrane</location>
        <topology evidence="1">Multi-pass membrane protein</topology>
    </subcellularLocation>
</comment>
<dbReference type="RefSeq" id="WP_132939975.1">
    <property type="nucleotide sequence ID" value="NZ_CP119676.1"/>
</dbReference>
<feature type="transmembrane region" description="Helical" evidence="8">
    <location>
        <begin position="174"/>
        <end position="198"/>
    </location>
</feature>
<dbReference type="InterPro" id="IPR000412">
    <property type="entry name" value="ABC_2_transport"/>
</dbReference>
<dbReference type="InterPro" id="IPR051449">
    <property type="entry name" value="ABC-2_transporter_component"/>
</dbReference>
<dbReference type="InterPro" id="IPR013525">
    <property type="entry name" value="ABC2_TM"/>
</dbReference>
<dbReference type="Pfam" id="PF12698">
    <property type="entry name" value="ABC2_membrane_3"/>
    <property type="match status" value="1"/>
</dbReference>
<dbReference type="AlphaFoldDB" id="A0A4R3J729"/>
<keyword evidence="4 8" id="KW-1003">Cell membrane</keyword>
<keyword evidence="6 8" id="KW-1133">Transmembrane helix</keyword>
<evidence type="ECO:0000256" key="6">
    <source>
        <dbReference type="ARBA" id="ARBA00022989"/>
    </source>
</evidence>
<dbReference type="PANTHER" id="PTHR30294:SF44">
    <property type="entry name" value="MULTIDRUG ABC TRANSPORTER PERMEASE YBHR-RELATED"/>
    <property type="match status" value="1"/>
</dbReference>
<keyword evidence="7 8" id="KW-0472">Membrane</keyword>
<dbReference type="Gene3D" id="3.40.1710.10">
    <property type="entry name" value="abc type-2 transporter like domain"/>
    <property type="match status" value="1"/>
</dbReference>
<evidence type="ECO:0000256" key="2">
    <source>
        <dbReference type="ARBA" id="ARBA00007783"/>
    </source>
</evidence>
<keyword evidence="3 8" id="KW-0813">Transport</keyword>
<organism evidence="10 11">
    <name type="scientific">Varunaivibrio sulfuroxidans</name>
    <dbReference type="NCBI Taxonomy" id="1773489"/>
    <lineage>
        <taxon>Bacteria</taxon>
        <taxon>Pseudomonadati</taxon>
        <taxon>Pseudomonadota</taxon>
        <taxon>Alphaproteobacteria</taxon>
        <taxon>Rhodospirillales</taxon>
        <taxon>Magnetovibrionaceae</taxon>
        <taxon>Varunaivibrio</taxon>
    </lineage>
</organism>
<protein>
    <recommendedName>
        <fullName evidence="8">Transport permease protein</fullName>
    </recommendedName>
</protein>
<feature type="transmembrane region" description="Helical" evidence="8">
    <location>
        <begin position="285"/>
        <end position="303"/>
    </location>
</feature>
<evidence type="ECO:0000256" key="4">
    <source>
        <dbReference type="ARBA" id="ARBA00022475"/>
    </source>
</evidence>
<evidence type="ECO:0000256" key="7">
    <source>
        <dbReference type="ARBA" id="ARBA00023136"/>
    </source>
</evidence>
<evidence type="ECO:0000313" key="10">
    <source>
        <dbReference type="EMBL" id="TCS60676.1"/>
    </source>
</evidence>
<dbReference type="GO" id="GO:0043190">
    <property type="term" value="C:ATP-binding cassette (ABC) transporter complex"/>
    <property type="evidence" value="ECO:0007669"/>
    <property type="project" value="InterPro"/>
</dbReference>
<dbReference type="Proteomes" id="UP000295304">
    <property type="component" value="Unassembled WGS sequence"/>
</dbReference>
<keyword evidence="11" id="KW-1185">Reference proteome</keyword>
<keyword evidence="5 8" id="KW-0812">Transmembrane</keyword>
<proteinExistence type="inferred from homology"/>
<feature type="transmembrane region" description="Helical" evidence="8">
    <location>
        <begin position="24"/>
        <end position="43"/>
    </location>
</feature>
<dbReference type="PANTHER" id="PTHR30294">
    <property type="entry name" value="MEMBRANE COMPONENT OF ABC TRANSPORTER YHHJ-RELATED"/>
    <property type="match status" value="1"/>
</dbReference>
<dbReference type="OrthoDB" id="9784671at2"/>